<protein>
    <submittedName>
        <fullName evidence="8">ATP-binding cassette domain-containing protein</fullName>
    </submittedName>
</protein>
<evidence type="ECO:0000313" key="8">
    <source>
        <dbReference type="EMBL" id="MBP1041628.1"/>
    </source>
</evidence>
<dbReference type="NCBIfam" id="TIGR01727">
    <property type="entry name" value="oligo_HPY"/>
    <property type="match status" value="1"/>
</dbReference>
<sequence length="315" mass="35893">MDEEALVELKNFGKYFTIHKDIKITSVEKLNFKIVKGKTFGLVGKSGSGKTTCGRTLVNAFPPTEGTIIYDGKDILDMTYREKINLRKKVQIIFQNSYAALEPHMTISEIIKKRIDIFFPARCIEAQQRQMEKLLYFLGFNQSQINSQIYQLADDKRQKIDIALALASEPELIVCDEPISSSDSNFQDELIYILKSLQEELGLTYLFVSKNLSAIKDSSDQIGIMWSGILVELTNGSFLKGNKVHPYTKYLLANRTQQAVRTKVKPFLENHTVASKKLGCPFIERCSFSMPICQYIQPELTEVEPHHFIACHLYA</sequence>
<evidence type="ECO:0000256" key="2">
    <source>
        <dbReference type="ARBA" id="ARBA00005417"/>
    </source>
</evidence>
<dbReference type="Pfam" id="PF00005">
    <property type="entry name" value="ABC_tran"/>
    <property type="match status" value="1"/>
</dbReference>
<proteinExistence type="inferred from homology"/>
<keyword evidence="4" id="KW-0547">Nucleotide-binding</keyword>
<dbReference type="SUPFAM" id="SSF52540">
    <property type="entry name" value="P-loop containing nucleoside triphosphate hydrolases"/>
    <property type="match status" value="1"/>
</dbReference>
<evidence type="ECO:0000256" key="5">
    <source>
        <dbReference type="ARBA" id="ARBA00022840"/>
    </source>
</evidence>
<dbReference type="GO" id="GO:0055085">
    <property type="term" value="P:transmembrane transport"/>
    <property type="evidence" value="ECO:0007669"/>
    <property type="project" value="UniProtKB-ARBA"/>
</dbReference>
<keyword evidence="9" id="KW-1185">Reference proteome</keyword>
<dbReference type="AlphaFoldDB" id="A0A940PCU4"/>
<keyword evidence="6" id="KW-0653">Protein transport</keyword>
<dbReference type="GO" id="GO:0016887">
    <property type="term" value="F:ATP hydrolysis activity"/>
    <property type="evidence" value="ECO:0007669"/>
    <property type="project" value="InterPro"/>
</dbReference>
<gene>
    <name evidence="8" type="ORF">I6N95_11480</name>
</gene>
<dbReference type="PROSITE" id="PS50893">
    <property type="entry name" value="ABC_TRANSPORTER_2"/>
    <property type="match status" value="1"/>
</dbReference>
<name>A0A940PCU4_9ENTE</name>
<evidence type="ECO:0000256" key="4">
    <source>
        <dbReference type="ARBA" id="ARBA00022741"/>
    </source>
</evidence>
<reference evidence="8" key="1">
    <citation type="submission" date="2020-12" db="EMBL/GenBank/DDBJ databases">
        <title>Vagococcus allomyrinae sp. nov. and Enterococcus lavae sp. nov., isolated from the larvae of Allomyrina dichotoma.</title>
        <authorList>
            <person name="Lee S.D."/>
        </authorList>
    </citation>
    <scope>NUCLEOTIDE SEQUENCE</scope>
    <source>
        <strain evidence="8">BWB3-3</strain>
    </source>
</reference>
<dbReference type="GO" id="GO:0015833">
    <property type="term" value="P:peptide transport"/>
    <property type="evidence" value="ECO:0007669"/>
    <property type="project" value="UniProtKB-KW"/>
</dbReference>
<dbReference type="Proteomes" id="UP000674938">
    <property type="component" value="Unassembled WGS sequence"/>
</dbReference>
<keyword evidence="6" id="KW-0571">Peptide transport</keyword>
<evidence type="ECO:0000259" key="7">
    <source>
        <dbReference type="PROSITE" id="PS50893"/>
    </source>
</evidence>
<evidence type="ECO:0000256" key="6">
    <source>
        <dbReference type="ARBA" id="ARBA00022856"/>
    </source>
</evidence>
<accession>A0A940PCU4</accession>
<dbReference type="InterPro" id="IPR013563">
    <property type="entry name" value="Oligopep_ABC_C"/>
</dbReference>
<comment type="similarity">
    <text evidence="2">Belongs to the ABC transporter superfamily.</text>
</comment>
<dbReference type="GO" id="GO:0005524">
    <property type="term" value="F:ATP binding"/>
    <property type="evidence" value="ECO:0007669"/>
    <property type="project" value="UniProtKB-KW"/>
</dbReference>
<comment type="subcellular location">
    <subcellularLocation>
        <location evidence="1">Cell membrane</location>
        <topology evidence="1">Peripheral membrane protein</topology>
    </subcellularLocation>
</comment>
<comment type="caution">
    <text evidence="8">The sequence shown here is derived from an EMBL/GenBank/DDBJ whole genome shotgun (WGS) entry which is preliminary data.</text>
</comment>
<dbReference type="InterPro" id="IPR050319">
    <property type="entry name" value="ABC_transp_ATP-bind"/>
</dbReference>
<dbReference type="Pfam" id="PF08352">
    <property type="entry name" value="oligo_HPY"/>
    <property type="match status" value="1"/>
</dbReference>
<evidence type="ECO:0000256" key="3">
    <source>
        <dbReference type="ARBA" id="ARBA00022448"/>
    </source>
</evidence>
<dbReference type="InterPro" id="IPR003439">
    <property type="entry name" value="ABC_transporter-like_ATP-bd"/>
</dbReference>
<keyword evidence="3" id="KW-0813">Transport</keyword>
<dbReference type="PANTHER" id="PTHR43776:SF7">
    <property type="entry name" value="D,D-DIPEPTIDE TRANSPORT ATP-BINDING PROTEIN DDPF-RELATED"/>
    <property type="match status" value="1"/>
</dbReference>
<dbReference type="RefSeq" id="WP_209527830.1">
    <property type="nucleotide sequence ID" value="NZ_JAEEGA010000007.1"/>
</dbReference>
<dbReference type="SMART" id="SM00382">
    <property type="entry name" value="AAA"/>
    <property type="match status" value="1"/>
</dbReference>
<keyword evidence="5 8" id="KW-0067">ATP-binding</keyword>
<dbReference type="EMBL" id="JAEEGA010000007">
    <property type="protein sequence ID" value="MBP1041628.1"/>
    <property type="molecule type" value="Genomic_DNA"/>
</dbReference>
<evidence type="ECO:0000313" key="9">
    <source>
        <dbReference type="Proteomes" id="UP000674938"/>
    </source>
</evidence>
<evidence type="ECO:0000256" key="1">
    <source>
        <dbReference type="ARBA" id="ARBA00004202"/>
    </source>
</evidence>
<dbReference type="InterPro" id="IPR003593">
    <property type="entry name" value="AAA+_ATPase"/>
</dbReference>
<feature type="domain" description="ABC transporter" evidence="7">
    <location>
        <begin position="7"/>
        <end position="252"/>
    </location>
</feature>
<dbReference type="Gene3D" id="3.40.50.300">
    <property type="entry name" value="P-loop containing nucleotide triphosphate hydrolases"/>
    <property type="match status" value="1"/>
</dbReference>
<organism evidence="8 9">
    <name type="scientific">Vagococcus allomyrinae</name>
    <dbReference type="NCBI Taxonomy" id="2794353"/>
    <lineage>
        <taxon>Bacteria</taxon>
        <taxon>Bacillati</taxon>
        <taxon>Bacillota</taxon>
        <taxon>Bacilli</taxon>
        <taxon>Lactobacillales</taxon>
        <taxon>Enterococcaceae</taxon>
        <taxon>Vagococcus</taxon>
    </lineage>
</organism>
<dbReference type="PANTHER" id="PTHR43776">
    <property type="entry name" value="TRANSPORT ATP-BINDING PROTEIN"/>
    <property type="match status" value="1"/>
</dbReference>
<dbReference type="InterPro" id="IPR027417">
    <property type="entry name" value="P-loop_NTPase"/>
</dbReference>
<dbReference type="GO" id="GO:0005886">
    <property type="term" value="C:plasma membrane"/>
    <property type="evidence" value="ECO:0007669"/>
    <property type="project" value="UniProtKB-SubCell"/>
</dbReference>